<dbReference type="EMBL" id="FOTW01000008">
    <property type="protein sequence ID" value="SFL82062.1"/>
    <property type="molecule type" value="Genomic_DNA"/>
</dbReference>
<evidence type="ECO:0000259" key="1">
    <source>
        <dbReference type="Pfam" id="PF15919"/>
    </source>
</evidence>
<sequence>MLNYPVTLVPDTNGTYLVGFPDFPEANSVGDNIEDALKNAVDALESALEIYFDERRPVPAPSVPEPGQHLVALPALETAKVLLWNEMYAQKLRKADLARMLNVHTPQVDRLFDLKHSSKIEFVEQAAKVLGKTLVVGLK</sequence>
<feature type="domain" description="HicB-like antitoxin of toxin-antitoxin system" evidence="1">
    <location>
        <begin position="4"/>
        <end position="63"/>
    </location>
</feature>
<dbReference type="RefSeq" id="WP_093386123.1">
    <property type="nucleotide sequence ID" value="NZ_FOTW01000008.1"/>
</dbReference>
<dbReference type="SUPFAM" id="SSF143100">
    <property type="entry name" value="TTHA1013/TTHA0281-like"/>
    <property type="match status" value="1"/>
</dbReference>
<dbReference type="Gene3D" id="3.30.160.250">
    <property type="match status" value="1"/>
</dbReference>
<dbReference type="AlphaFoldDB" id="A0A1I4KTE2"/>
<dbReference type="PANTHER" id="PTHR34504:SF4">
    <property type="entry name" value="ANTITOXIN HICB"/>
    <property type="match status" value="1"/>
</dbReference>
<reference evidence="2 3" key="1">
    <citation type="submission" date="2016-10" db="EMBL/GenBank/DDBJ databases">
        <authorList>
            <person name="de Groot N.N."/>
        </authorList>
    </citation>
    <scope>NUCLEOTIDE SEQUENCE [LARGE SCALE GENOMIC DNA]</scope>
    <source>
        <strain evidence="2 3">ATCC 43154</strain>
    </source>
</reference>
<proteinExistence type="predicted"/>
<gene>
    <name evidence="2" type="ORF">SAMN02982985_01626</name>
</gene>
<dbReference type="Pfam" id="PF15919">
    <property type="entry name" value="HicB_lk_antitox"/>
    <property type="match status" value="1"/>
</dbReference>
<organism evidence="2 3">
    <name type="scientific">Rugamonas rubra</name>
    <dbReference type="NCBI Taxonomy" id="758825"/>
    <lineage>
        <taxon>Bacteria</taxon>
        <taxon>Pseudomonadati</taxon>
        <taxon>Pseudomonadota</taxon>
        <taxon>Betaproteobacteria</taxon>
        <taxon>Burkholderiales</taxon>
        <taxon>Oxalobacteraceae</taxon>
        <taxon>Telluria group</taxon>
        <taxon>Rugamonas</taxon>
    </lineage>
</organism>
<evidence type="ECO:0000313" key="3">
    <source>
        <dbReference type="Proteomes" id="UP000199470"/>
    </source>
</evidence>
<dbReference type="InterPro" id="IPR031807">
    <property type="entry name" value="HicB-like"/>
</dbReference>
<dbReference type="InterPro" id="IPR035069">
    <property type="entry name" value="TTHA1013/TTHA0281-like"/>
</dbReference>
<accession>A0A1I4KTE2</accession>
<name>A0A1I4KTE2_9BURK</name>
<dbReference type="Proteomes" id="UP000199470">
    <property type="component" value="Unassembled WGS sequence"/>
</dbReference>
<dbReference type="PANTHER" id="PTHR34504">
    <property type="entry name" value="ANTITOXIN HICB"/>
    <property type="match status" value="1"/>
</dbReference>
<protein>
    <submittedName>
        <fullName evidence="2">Antitoxin HicB</fullName>
    </submittedName>
</protein>
<evidence type="ECO:0000313" key="2">
    <source>
        <dbReference type="EMBL" id="SFL82062.1"/>
    </source>
</evidence>
<dbReference type="OrthoDB" id="5772151at2"/>
<keyword evidence="3" id="KW-1185">Reference proteome</keyword>
<dbReference type="InterPro" id="IPR051404">
    <property type="entry name" value="TA_system_antitoxin"/>
</dbReference>
<dbReference type="STRING" id="758825.SAMN02982985_01626"/>